<keyword evidence="1" id="KW-0472">Membrane</keyword>
<comment type="caution">
    <text evidence="2">The sequence shown here is derived from an EMBL/GenBank/DDBJ whole genome shotgun (WGS) entry which is preliminary data.</text>
</comment>
<keyword evidence="1" id="KW-1133">Transmembrane helix</keyword>
<keyword evidence="1" id="KW-0812">Transmembrane</keyword>
<keyword evidence="3" id="KW-1185">Reference proteome</keyword>
<proteinExistence type="predicted"/>
<sequence>MAGRVAALSASAAAGGVTGLAAPFVVLMGQVLAGELGWAERDPGLIDDGLDIPIGLGVVALLVIIGTLAAARPLVRNRLPAALAVGIGTAAVVAWLFLGG</sequence>
<reference evidence="2 3" key="1">
    <citation type="submission" date="2021-03" db="EMBL/GenBank/DDBJ databases">
        <title>Sequencing the genomes of 1000 actinobacteria strains.</title>
        <authorList>
            <person name="Klenk H.-P."/>
        </authorList>
    </citation>
    <scope>NUCLEOTIDE SEQUENCE [LARGE SCALE GENOMIC DNA]</scope>
    <source>
        <strain evidence="2 3">DSM 45510</strain>
    </source>
</reference>
<accession>A0ABS4Q2T0</accession>
<dbReference type="RefSeq" id="WP_209668808.1">
    <property type="nucleotide sequence ID" value="NZ_JAGGMS010000001.1"/>
</dbReference>
<dbReference type="EMBL" id="JAGGMS010000001">
    <property type="protein sequence ID" value="MBP2185992.1"/>
    <property type="molecule type" value="Genomic_DNA"/>
</dbReference>
<organism evidence="2 3">
    <name type="scientific">Amycolatopsis magusensis</name>
    <dbReference type="NCBI Taxonomy" id="882444"/>
    <lineage>
        <taxon>Bacteria</taxon>
        <taxon>Bacillati</taxon>
        <taxon>Actinomycetota</taxon>
        <taxon>Actinomycetes</taxon>
        <taxon>Pseudonocardiales</taxon>
        <taxon>Pseudonocardiaceae</taxon>
        <taxon>Amycolatopsis</taxon>
    </lineage>
</organism>
<evidence type="ECO:0000256" key="1">
    <source>
        <dbReference type="SAM" id="Phobius"/>
    </source>
</evidence>
<gene>
    <name evidence="2" type="ORF">JOM49_007518</name>
</gene>
<name>A0ABS4Q2T0_9PSEU</name>
<dbReference type="Proteomes" id="UP000741013">
    <property type="component" value="Unassembled WGS sequence"/>
</dbReference>
<protein>
    <submittedName>
        <fullName evidence="2">Uncharacterized protein</fullName>
    </submittedName>
</protein>
<evidence type="ECO:0000313" key="3">
    <source>
        <dbReference type="Proteomes" id="UP000741013"/>
    </source>
</evidence>
<feature type="transmembrane region" description="Helical" evidence="1">
    <location>
        <begin position="78"/>
        <end position="98"/>
    </location>
</feature>
<feature type="transmembrane region" description="Helical" evidence="1">
    <location>
        <begin position="52"/>
        <end position="71"/>
    </location>
</feature>
<evidence type="ECO:0000313" key="2">
    <source>
        <dbReference type="EMBL" id="MBP2185992.1"/>
    </source>
</evidence>